<proteinExistence type="predicted"/>
<feature type="region of interest" description="Disordered" evidence="1">
    <location>
        <begin position="1"/>
        <end position="22"/>
    </location>
</feature>
<name>A0A0S4QZ17_9ACTN</name>
<accession>A0A0S4QZ17</accession>
<dbReference type="RefSeq" id="WP_165615948.1">
    <property type="nucleotide sequence ID" value="NZ_FAOZ01000048.1"/>
</dbReference>
<gene>
    <name evidence="2" type="ORF">Ga0074812_14837</name>
</gene>
<reference evidence="3" key="1">
    <citation type="submission" date="2015-11" db="EMBL/GenBank/DDBJ databases">
        <authorList>
            <person name="Varghese N."/>
        </authorList>
    </citation>
    <scope>NUCLEOTIDE SEQUENCE [LARGE SCALE GENOMIC DNA]</scope>
    <source>
        <strain evidence="3">DSM 45899</strain>
    </source>
</reference>
<organism evidence="2 3">
    <name type="scientific">Parafrankia irregularis</name>
    <dbReference type="NCBI Taxonomy" id="795642"/>
    <lineage>
        <taxon>Bacteria</taxon>
        <taxon>Bacillati</taxon>
        <taxon>Actinomycetota</taxon>
        <taxon>Actinomycetes</taxon>
        <taxon>Frankiales</taxon>
        <taxon>Frankiaceae</taxon>
        <taxon>Parafrankia</taxon>
    </lineage>
</organism>
<evidence type="ECO:0000313" key="2">
    <source>
        <dbReference type="EMBL" id="CUU60837.1"/>
    </source>
</evidence>
<keyword evidence="3" id="KW-1185">Reference proteome</keyword>
<sequence length="47" mass="4775">MTPIIAPAAAGDQNPTNSSTCPTHGPYSGLICTRCVTSLPTHHQGAV</sequence>
<evidence type="ECO:0000313" key="3">
    <source>
        <dbReference type="Proteomes" id="UP000198802"/>
    </source>
</evidence>
<evidence type="ECO:0000256" key="1">
    <source>
        <dbReference type="SAM" id="MobiDB-lite"/>
    </source>
</evidence>
<protein>
    <submittedName>
        <fullName evidence="2">Uncharacterized protein</fullName>
    </submittedName>
</protein>
<feature type="compositionally biased region" description="Polar residues" evidence="1">
    <location>
        <begin position="13"/>
        <end position="22"/>
    </location>
</feature>
<dbReference type="Proteomes" id="UP000198802">
    <property type="component" value="Unassembled WGS sequence"/>
</dbReference>
<dbReference type="AlphaFoldDB" id="A0A0S4QZ17"/>
<dbReference type="EMBL" id="FAOZ01000048">
    <property type="protein sequence ID" value="CUU60837.1"/>
    <property type="molecule type" value="Genomic_DNA"/>
</dbReference>